<dbReference type="Gene3D" id="3.40.50.300">
    <property type="entry name" value="P-loop containing nucleotide triphosphate hydrolases"/>
    <property type="match status" value="1"/>
</dbReference>
<evidence type="ECO:0000259" key="1">
    <source>
        <dbReference type="Pfam" id="PF13173"/>
    </source>
</evidence>
<dbReference type="HOGENOM" id="CLU_047370_0_0_7"/>
<proteinExistence type="predicted"/>
<evidence type="ECO:0000313" key="4">
    <source>
        <dbReference type="Proteomes" id="UP000011721"/>
    </source>
</evidence>
<dbReference type="InterPro" id="IPR027417">
    <property type="entry name" value="P-loop_NTPase"/>
</dbReference>
<sequence>MMRRHQFQFLSSWLHNKNRKPLIIRGARQVGKSTLVELFAKEQNRNLCNVNLERYPELSAVFSGKDPGQILQEIEFLPNQSGISGDTLLFLDEIQAVPEAIPALRYFYEDMPDFPVVSAGSLLEFALADHTFSMPVGRIQYLHMGPMTFSEFLLATGEDKLYNFIHQYEVGQEIGEVAHQRLLQLLRSYYFVGGMPEAVAVFGETRSYRAVSEIHNSIIETYRDDFPKYAGSRNLSRMQNVFNFAARNVGVKVKYSNISSRDQSVTIRKDIELLTMARVIGKVVHSNCSGLPIQAENKERVYKLLFLDIGLMNAICGLDWRNLSQMDEKKVINQGAIAEQFVGQHLQAMMADKPNRELNYWLREGKSSNAELDYVVGLGGRIIPIEVKSGATGTLKSLHQFMGTKKTDLAVRFDANLPSSQQVNTVINADKECRNVQYQLISLPLYLVERLESLISERRTLTQHLEN</sequence>
<dbReference type="Pfam" id="PF13173">
    <property type="entry name" value="AAA_14"/>
    <property type="match status" value="1"/>
</dbReference>
<dbReference type="STRING" id="1167006.UWK_01810"/>
<dbReference type="RefSeq" id="WP_015404059.1">
    <property type="nucleotide sequence ID" value="NC_020304.1"/>
</dbReference>
<dbReference type="AlphaFoldDB" id="M1P4F5"/>
<dbReference type="PANTHER" id="PTHR33295">
    <property type="entry name" value="ATPASE"/>
    <property type="match status" value="1"/>
</dbReference>
<feature type="domain" description="DUF4143" evidence="2">
    <location>
        <begin position="224"/>
        <end position="390"/>
    </location>
</feature>
<dbReference type="SUPFAM" id="SSF52540">
    <property type="entry name" value="P-loop containing nucleoside triphosphate hydrolases"/>
    <property type="match status" value="1"/>
</dbReference>
<dbReference type="PANTHER" id="PTHR33295:SF7">
    <property type="entry name" value="ATPASE"/>
    <property type="match status" value="1"/>
</dbReference>
<feature type="domain" description="AAA" evidence="1">
    <location>
        <begin position="18"/>
        <end position="153"/>
    </location>
</feature>
<accession>M1P4F5</accession>
<dbReference type="Pfam" id="PF13635">
    <property type="entry name" value="DUF4143"/>
    <property type="match status" value="1"/>
</dbReference>
<gene>
    <name evidence="3" type="ordered locus">UWK_01810</name>
</gene>
<dbReference type="InterPro" id="IPR041682">
    <property type="entry name" value="AAA_14"/>
</dbReference>
<dbReference type="KEGG" id="dsf:UWK_01810"/>
<dbReference type="InterPro" id="IPR025420">
    <property type="entry name" value="DUF4143"/>
</dbReference>
<protein>
    <submittedName>
        <fullName evidence="3">Putative ATPase (AAA+ superfamily)</fullName>
    </submittedName>
</protein>
<dbReference type="PATRIC" id="fig|1167006.5.peg.1995"/>
<evidence type="ECO:0000259" key="2">
    <source>
        <dbReference type="Pfam" id="PF13635"/>
    </source>
</evidence>
<dbReference type="eggNOG" id="COG1373">
    <property type="taxonomic scope" value="Bacteria"/>
</dbReference>
<organism evidence="3 4">
    <name type="scientific">Desulfocapsa sulfexigens (strain DSM 10523 / SB164P1)</name>
    <dbReference type="NCBI Taxonomy" id="1167006"/>
    <lineage>
        <taxon>Bacteria</taxon>
        <taxon>Pseudomonadati</taxon>
        <taxon>Thermodesulfobacteriota</taxon>
        <taxon>Desulfobulbia</taxon>
        <taxon>Desulfobulbales</taxon>
        <taxon>Desulfocapsaceae</taxon>
        <taxon>Desulfocapsa</taxon>
    </lineage>
</organism>
<dbReference type="Proteomes" id="UP000011721">
    <property type="component" value="Chromosome"/>
</dbReference>
<name>M1P4F5_DESSD</name>
<evidence type="ECO:0000313" key="3">
    <source>
        <dbReference type="EMBL" id="AGF78368.1"/>
    </source>
</evidence>
<keyword evidence="4" id="KW-1185">Reference proteome</keyword>
<reference evidence="4" key="1">
    <citation type="journal article" date="2013" name="Stand. Genomic Sci.">
        <title>Complete genome sequence of Desulfocapsa sulfexigens, a marine deltaproteobacterium specialized in disproportionating inorganic sulfur compounds.</title>
        <authorList>
            <person name="Finster K.W."/>
            <person name="Kjeldsen K.U."/>
            <person name="Kube M."/>
            <person name="Reinhardt R."/>
            <person name="Mussmann M."/>
            <person name="Amann R."/>
            <person name="Schreiber L."/>
        </authorList>
    </citation>
    <scope>NUCLEOTIDE SEQUENCE [LARGE SCALE GENOMIC DNA]</scope>
    <source>
        <strain evidence="4">DSM 10523 / SB164P1</strain>
    </source>
</reference>
<dbReference type="EMBL" id="CP003985">
    <property type="protein sequence ID" value="AGF78368.1"/>
    <property type="molecule type" value="Genomic_DNA"/>
</dbReference>